<dbReference type="InterPro" id="IPR012853">
    <property type="entry name" value="CPT"/>
</dbReference>
<keyword evidence="4" id="KW-0067">ATP-binding</keyword>
<dbReference type="Proteomes" id="UP001241926">
    <property type="component" value="Unassembled WGS sequence"/>
</dbReference>
<keyword evidence="1" id="KW-0808">Transferase</keyword>
<dbReference type="RefSeq" id="WP_285433771.1">
    <property type="nucleotide sequence ID" value="NZ_JASJUS010000016.1"/>
</dbReference>
<dbReference type="SUPFAM" id="SSF52540">
    <property type="entry name" value="P-loop containing nucleoside triphosphate hydrolases"/>
    <property type="match status" value="1"/>
</dbReference>
<keyword evidence="6" id="KW-1185">Reference proteome</keyword>
<dbReference type="Gene3D" id="3.40.50.300">
    <property type="entry name" value="P-loop containing nucleotide triphosphate hydrolases"/>
    <property type="match status" value="1"/>
</dbReference>
<dbReference type="Pfam" id="PF07931">
    <property type="entry name" value="CPT"/>
    <property type="match status" value="1"/>
</dbReference>
<dbReference type="InterPro" id="IPR027417">
    <property type="entry name" value="P-loop_NTPase"/>
</dbReference>
<protein>
    <submittedName>
        <fullName evidence="5">Chloramphenicol phosphotransferase CPT</fullName>
    </submittedName>
</protein>
<dbReference type="InterPro" id="IPR023865">
    <property type="entry name" value="Aliphatic_acid_kinase_CS"/>
</dbReference>
<evidence type="ECO:0000256" key="1">
    <source>
        <dbReference type="ARBA" id="ARBA00022679"/>
    </source>
</evidence>
<dbReference type="PROSITE" id="PS01075">
    <property type="entry name" value="ACETATE_KINASE_1"/>
    <property type="match status" value="1"/>
</dbReference>
<evidence type="ECO:0000256" key="4">
    <source>
        <dbReference type="ARBA" id="ARBA00022840"/>
    </source>
</evidence>
<evidence type="ECO:0000256" key="2">
    <source>
        <dbReference type="ARBA" id="ARBA00022741"/>
    </source>
</evidence>
<organism evidence="5 6">
    <name type="scientific">Streptomyces fuscus</name>
    <dbReference type="NCBI Taxonomy" id="3048495"/>
    <lineage>
        <taxon>Bacteria</taxon>
        <taxon>Bacillati</taxon>
        <taxon>Actinomycetota</taxon>
        <taxon>Actinomycetes</taxon>
        <taxon>Kitasatosporales</taxon>
        <taxon>Streptomycetaceae</taxon>
        <taxon>Streptomyces</taxon>
    </lineage>
</organism>
<comment type="caution">
    <text evidence="5">The sequence shown here is derived from an EMBL/GenBank/DDBJ whole genome shotgun (WGS) entry which is preliminary data.</text>
</comment>
<evidence type="ECO:0000313" key="5">
    <source>
        <dbReference type="EMBL" id="MDL2078466.1"/>
    </source>
</evidence>
<keyword evidence="2" id="KW-0547">Nucleotide-binding</keyword>
<keyword evidence="3" id="KW-0418">Kinase</keyword>
<accession>A0ABT7J0S6</accession>
<gene>
    <name evidence="5" type="primary">cpt</name>
    <name evidence="5" type="ORF">QNN03_18690</name>
</gene>
<proteinExistence type="predicted"/>
<sequence length="177" mass="18738">MTTQVIILNGGSSSGKSGLVRCLQAVLPDPWLAFGVDSFVDALPARMQTTDDGITFGDDGSVSVGGDFMALQAAWAEGIAAMARAGARIVVDDVFLGGAASQQRWEKALGDLDVLWVGVRCDPEVAAAREIARGDRTPGMAARQAEPVHRQVRYDLEVDTTHTESLDCARTIASYLG</sequence>
<name>A0ABT7J0S6_9ACTN</name>
<dbReference type="NCBIfam" id="NF033114">
    <property type="entry name" value="phos_trans_CPT"/>
    <property type="match status" value="1"/>
</dbReference>
<dbReference type="EMBL" id="JASJUS010000016">
    <property type="protein sequence ID" value="MDL2078466.1"/>
    <property type="molecule type" value="Genomic_DNA"/>
</dbReference>
<evidence type="ECO:0000256" key="3">
    <source>
        <dbReference type="ARBA" id="ARBA00022777"/>
    </source>
</evidence>
<dbReference type="PIRSF" id="PIRSF007531">
    <property type="entry name" value="CPT"/>
    <property type="match status" value="1"/>
</dbReference>
<evidence type="ECO:0000313" key="6">
    <source>
        <dbReference type="Proteomes" id="UP001241926"/>
    </source>
</evidence>
<reference evidence="5 6" key="1">
    <citation type="submission" date="2023-05" db="EMBL/GenBank/DDBJ databases">
        <title>Streptomyces fuscus sp. nov., a brown-black pigment producing actinomyces isolated from dry sand of Sea duck farm.</title>
        <authorList>
            <person name="Xie J."/>
            <person name="Shen N."/>
        </authorList>
    </citation>
    <scope>NUCLEOTIDE SEQUENCE [LARGE SCALE GENOMIC DNA]</scope>
    <source>
        <strain evidence="5 6">GXMU-J15</strain>
    </source>
</reference>